<evidence type="ECO:0000259" key="2">
    <source>
        <dbReference type="Pfam" id="PF03732"/>
    </source>
</evidence>
<feature type="compositionally biased region" description="Polar residues" evidence="1">
    <location>
        <begin position="247"/>
        <end position="266"/>
    </location>
</feature>
<evidence type="ECO:0000313" key="4">
    <source>
        <dbReference type="Proteomes" id="UP001157418"/>
    </source>
</evidence>
<feature type="region of interest" description="Disordered" evidence="1">
    <location>
        <begin position="14"/>
        <end position="80"/>
    </location>
</feature>
<proteinExistence type="predicted"/>
<dbReference type="EMBL" id="CAKMRJ010001112">
    <property type="protein sequence ID" value="CAH1421759.1"/>
    <property type="molecule type" value="Genomic_DNA"/>
</dbReference>
<gene>
    <name evidence="3" type="ORF">LVIROSA_LOCUS9141</name>
</gene>
<evidence type="ECO:0000256" key="1">
    <source>
        <dbReference type="SAM" id="MobiDB-lite"/>
    </source>
</evidence>
<accession>A0AAU9MCE3</accession>
<sequence>MASIERKIDEVLKAVLKSNPDESDRGKKVSEEGSSGGTEIPVETTPRMGSNPQKTFTGKSGSGGGNGGGPGDWAGGGNGSNGGANWRFQKLDMPLFDGNFPDGWVLRAERYFKFCRLSEEDKVEAAVVALEGDALLWFQWEHQRILIVRWEKMKSLLLRQFRPTNVGTLQEQWLVLSQVGSVLEYQRSFIELLALLTNIPDDISMGQFINGLKDEIRSEVRLLGPLSVDHAMSLAIKVEDKLRAQQGKKSSPVTISNPSTITRPTHSTGFISGSPLITPIKTTYF</sequence>
<reference evidence="3 4" key="1">
    <citation type="submission" date="2022-01" db="EMBL/GenBank/DDBJ databases">
        <authorList>
            <person name="Xiong W."/>
            <person name="Schranz E."/>
        </authorList>
    </citation>
    <scope>NUCLEOTIDE SEQUENCE [LARGE SCALE GENOMIC DNA]</scope>
</reference>
<feature type="compositionally biased region" description="Basic and acidic residues" evidence="1">
    <location>
        <begin position="19"/>
        <end position="31"/>
    </location>
</feature>
<feature type="domain" description="Retrotransposon gag" evidence="2">
    <location>
        <begin position="126"/>
        <end position="214"/>
    </location>
</feature>
<comment type="caution">
    <text evidence="3">The sequence shown here is derived from an EMBL/GenBank/DDBJ whole genome shotgun (WGS) entry which is preliminary data.</text>
</comment>
<feature type="region of interest" description="Disordered" evidence="1">
    <location>
        <begin position="245"/>
        <end position="266"/>
    </location>
</feature>
<protein>
    <recommendedName>
        <fullName evidence="2">Retrotransposon gag domain-containing protein</fullName>
    </recommendedName>
</protein>
<name>A0AAU9MCE3_9ASTR</name>
<evidence type="ECO:0000313" key="3">
    <source>
        <dbReference type="EMBL" id="CAH1421759.1"/>
    </source>
</evidence>
<feature type="compositionally biased region" description="Gly residues" evidence="1">
    <location>
        <begin position="60"/>
        <end position="80"/>
    </location>
</feature>
<dbReference type="Pfam" id="PF03732">
    <property type="entry name" value="Retrotrans_gag"/>
    <property type="match status" value="1"/>
</dbReference>
<dbReference type="Proteomes" id="UP001157418">
    <property type="component" value="Unassembled WGS sequence"/>
</dbReference>
<dbReference type="AlphaFoldDB" id="A0AAU9MCE3"/>
<organism evidence="3 4">
    <name type="scientific">Lactuca virosa</name>
    <dbReference type="NCBI Taxonomy" id="75947"/>
    <lineage>
        <taxon>Eukaryota</taxon>
        <taxon>Viridiplantae</taxon>
        <taxon>Streptophyta</taxon>
        <taxon>Embryophyta</taxon>
        <taxon>Tracheophyta</taxon>
        <taxon>Spermatophyta</taxon>
        <taxon>Magnoliopsida</taxon>
        <taxon>eudicotyledons</taxon>
        <taxon>Gunneridae</taxon>
        <taxon>Pentapetalae</taxon>
        <taxon>asterids</taxon>
        <taxon>campanulids</taxon>
        <taxon>Asterales</taxon>
        <taxon>Asteraceae</taxon>
        <taxon>Cichorioideae</taxon>
        <taxon>Cichorieae</taxon>
        <taxon>Lactucinae</taxon>
        <taxon>Lactuca</taxon>
    </lineage>
</organism>
<dbReference type="InterPro" id="IPR005162">
    <property type="entry name" value="Retrotrans_gag_dom"/>
</dbReference>
<feature type="compositionally biased region" description="Polar residues" evidence="1">
    <location>
        <begin position="47"/>
        <end position="57"/>
    </location>
</feature>
<keyword evidence="4" id="KW-1185">Reference proteome</keyword>